<keyword evidence="2" id="KW-1185">Reference proteome</keyword>
<protein>
    <submittedName>
        <fullName evidence="1">Uncharacterized protein</fullName>
    </submittedName>
</protein>
<organism evidence="1 2">
    <name type="scientific">Streptomyces malaysiensis subsp. samsunensis</name>
    <dbReference type="NCBI Taxonomy" id="459658"/>
    <lineage>
        <taxon>Bacteria</taxon>
        <taxon>Bacillati</taxon>
        <taxon>Actinomycetota</taxon>
        <taxon>Actinomycetes</taxon>
        <taxon>Kitasatosporales</taxon>
        <taxon>Streptomycetaceae</taxon>
        <taxon>Streptomyces</taxon>
        <taxon>Streptomyces violaceusniger group</taxon>
    </lineage>
</organism>
<sequence>MLTQDDQVVMRLAWWEKAATRHRDVRVPLEAVRRVTVEPEWWRALRGVHERGLCIPGALSLGIRCHQAGKDFAAVRRDRQVVCVELRPSAPFRLLAVSARDGNEAEETAEHIARAAPKTDTSVSWRQPVPVPDESEYAAALEYDHRRSHAWHRMRSTLDRLRVRAWSGLRQAAQRPHLAKNSPR</sequence>
<accession>A0A9X2LY91</accession>
<reference evidence="1" key="1">
    <citation type="submission" date="2022-06" db="EMBL/GenBank/DDBJ databases">
        <title>WGS of actinobacteria.</title>
        <authorList>
            <person name="Thawai C."/>
        </authorList>
    </citation>
    <scope>NUCLEOTIDE SEQUENCE</scope>
    <source>
        <strain evidence="1">DSM 42010</strain>
    </source>
</reference>
<proteinExistence type="predicted"/>
<comment type="caution">
    <text evidence="1">The sequence shown here is derived from an EMBL/GenBank/DDBJ whole genome shotgun (WGS) entry which is preliminary data.</text>
</comment>
<evidence type="ECO:0000313" key="1">
    <source>
        <dbReference type="EMBL" id="MCQ8831683.1"/>
    </source>
</evidence>
<evidence type="ECO:0000313" key="2">
    <source>
        <dbReference type="Proteomes" id="UP001142400"/>
    </source>
</evidence>
<dbReference type="AlphaFoldDB" id="A0A9X2LY91"/>
<dbReference type="EMBL" id="JANIIC010000026">
    <property type="protein sequence ID" value="MCQ8831683.1"/>
    <property type="molecule type" value="Genomic_DNA"/>
</dbReference>
<name>A0A9X2LY91_STRMQ</name>
<dbReference type="RefSeq" id="WP_257632566.1">
    <property type="nucleotide sequence ID" value="NZ_JANIIC010000026.1"/>
</dbReference>
<gene>
    <name evidence="1" type="ORF">NQU54_22060</name>
</gene>
<dbReference type="Proteomes" id="UP001142400">
    <property type="component" value="Unassembled WGS sequence"/>
</dbReference>